<dbReference type="RefSeq" id="XP_018849028.1">
    <property type="nucleotide sequence ID" value="XM_018993483.1"/>
</dbReference>
<dbReference type="AlphaFoldDB" id="A0A2I4GYR4"/>
<dbReference type="PANTHER" id="PTHR46148">
    <property type="entry name" value="CHROMO DOMAIN-CONTAINING PROTEIN"/>
    <property type="match status" value="1"/>
</dbReference>
<name>A0A2I4GYR4_JUGRE</name>
<organism evidence="2 3">
    <name type="scientific">Juglans regia</name>
    <name type="common">English walnut</name>
    <dbReference type="NCBI Taxonomy" id="51240"/>
    <lineage>
        <taxon>Eukaryota</taxon>
        <taxon>Viridiplantae</taxon>
        <taxon>Streptophyta</taxon>
        <taxon>Embryophyta</taxon>
        <taxon>Tracheophyta</taxon>
        <taxon>Spermatophyta</taxon>
        <taxon>Magnoliopsida</taxon>
        <taxon>eudicotyledons</taxon>
        <taxon>Gunneridae</taxon>
        <taxon>Pentapetalae</taxon>
        <taxon>rosids</taxon>
        <taxon>fabids</taxon>
        <taxon>Fagales</taxon>
        <taxon>Juglandaceae</taxon>
        <taxon>Juglans</taxon>
    </lineage>
</organism>
<gene>
    <name evidence="3" type="primary">LOC109012048</name>
</gene>
<evidence type="ECO:0000313" key="2">
    <source>
        <dbReference type="Proteomes" id="UP000235220"/>
    </source>
</evidence>
<reference evidence="3" key="1">
    <citation type="submission" date="2025-08" db="UniProtKB">
        <authorList>
            <consortium name="RefSeq"/>
        </authorList>
    </citation>
    <scope>IDENTIFICATION</scope>
    <source>
        <tissue evidence="3">Leaves</tissue>
    </source>
</reference>
<dbReference type="GeneID" id="109012048"/>
<evidence type="ECO:0000259" key="1">
    <source>
        <dbReference type="Pfam" id="PF24626"/>
    </source>
</evidence>
<accession>A0A2I4GYR4</accession>
<dbReference type="STRING" id="51240.A0A2I4GYR4"/>
<dbReference type="Proteomes" id="UP000235220">
    <property type="component" value="Chromosome 4"/>
</dbReference>
<dbReference type="Pfam" id="PF24626">
    <property type="entry name" value="SH3_Tf2-1"/>
    <property type="match status" value="1"/>
</dbReference>
<sequence length="219" mass="25947">MDFVTGLPRTLSRQDVIWVIVDRLTKITRFVPIKVSYKLEKLDELYVHEIVRFMQYRYPLCRIETLISLPSYGKTYMRQWIIQQTTEKIDIIQTRMKATHSRQKIYVDKRRRQLEFEVGDKVILRIAPMKGVMRFGKNGKLSPKYIGPLEILDQIGLVAYRVALPPAFLGVHNVSHVSMLRKYIHDPTHVIDHKPLQIQENMTYTEEPVWILDRKEQVL</sequence>
<dbReference type="Gramene" id="Jr04_02310_p1">
    <property type="protein sequence ID" value="cds.Jr04_02310_p1"/>
    <property type="gene ID" value="Jr04_02310"/>
</dbReference>
<dbReference type="KEGG" id="jre:109012048"/>
<keyword evidence="2" id="KW-1185">Reference proteome</keyword>
<dbReference type="PANTHER" id="PTHR46148:SF60">
    <property type="entry name" value="CHROMO DOMAIN-CONTAINING PROTEIN"/>
    <property type="match status" value="1"/>
</dbReference>
<evidence type="ECO:0000313" key="3">
    <source>
        <dbReference type="RefSeq" id="XP_018849028.1"/>
    </source>
</evidence>
<protein>
    <submittedName>
        <fullName evidence="3">Uncharacterized protein LOC109012048</fullName>
    </submittedName>
</protein>
<feature type="domain" description="Tf2-1-like SH3-like" evidence="1">
    <location>
        <begin position="119"/>
        <end position="183"/>
    </location>
</feature>
<dbReference type="OrthoDB" id="1939135at2759"/>
<dbReference type="InterPro" id="IPR056924">
    <property type="entry name" value="SH3_Tf2-1"/>
</dbReference>
<proteinExistence type="predicted"/>